<dbReference type="OrthoDB" id="9973183at2759"/>
<dbReference type="PROSITE" id="PS50127">
    <property type="entry name" value="UBC_2"/>
    <property type="match status" value="1"/>
</dbReference>
<reference evidence="2 3" key="1">
    <citation type="journal article" date="2018" name="Mol. Plant">
        <title>The genome of Artemisia annua provides insight into the evolution of Asteraceae family and artemisinin biosynthesis.</title>
        <authorList>
            <person name="Shen Q."/>
            <person name="Zhang L."/>
            <person name="Liao Z."/>
            <person name="Wang S."/>
            <person name="Yan T."/>
            <person name="Shi P."/>
            <person name="Liu M."/>
            <person name="Fu X."/>
            <person name="Pan Q."/>
            <person name="Wang Y."/>
            <person name="Lv Z."/>
            <person name="Lu X."/>
            <person name="Zhang F."/>
            <person name="Jiang W."/>
            <person name="Ma Y."/>
            <person name="Chen M."/>
            <person name="Hao X."/>
            <person name="Li L."/>
            <person name="Tang Y."/>
            <person name="Lv G."/>
            <person name="Zhou Y."/>
            <person name="Sun X."/>
            <person name="Brodelius P.E."/>
            <person name="Rose J.K.C."/>
            <person name="Tang K."/>
        </authorList>
    </citation>
    <scope>NUCLEOTIDE SEQUENCE [LARGE SCALE GENOMIC DNA]</scope>
    <source>
        <strain evidence="3">cv. Huhao1</strain>
        <tissue evidence="2">Leaf</tissue>
    </source>
</reference>
<dbReference type="Gene3D" id="3.10.110.10">
    <property type="entry name" value="Ubiquitin Conjugating Enzyme"/>
    <property type="match status" value="1"/>
</dbReference>
<dbReference type="EMBL" id="PKPP01004397">
    <property type="protein sequence ID" value="PWA64570.1"/>
    <property type="molecule type" value="Genomic_DNA"/>
</dbReference>
<dbReference type="AlphaFoldDB" id="A0A2U1MTJ6"/>
<dbReference type="STRING" id="35608.A0A2U1MTJ6"/>
<evidence type="ECO:0000259" key="1">
    <source>
        <dbReference type="PROSITE" id="PS50127"/>
    </source>
</evidence>
<dbReference type="SUPFAM" id="SSF54495">
    <property type="entry name" value="UBC-like"/>
    <property type="match status" value="1"/>
</dbReference>
<organism evidence="2 3">
    <name type="scientific">Artemisia annua</name>
    <name type="common">Sweet wormwood</name>
    <dbReference type="NCBI Taxonomy" id="35608"/>
    <lineage>
        <taxon>Eukaryota</taxon>
        <taxon>Viridiplantae</taxon>
        <taxon>Streptophyta</taxon>
        <taxon>Embryophyta</taxon>
        <taxon>Tracheophyta</taxon>
        <taxon>Spermatophyta</taxon>
        <taxon>Magnoliopsida</taxon>
        <taxon>eudicotyledons</taxon>
        <taxon>Gunneridae</taxon>
        <taxon>Pentapetalae</taxon>
        <taxon>asterids</taxon>
        <taxon>campanulids</taxon>
        <taxon>Asterales</taxon>
        <taxon>Asteraceae</taxon>
        <taxon>Asteroideae</taxon>
        <taxon>Anthemideae</taxon>
        <taxon>Artemisiinae</taxon>
        <taxon>Artemisia</taxon>
    </lineage>
</organism>
<dbReference type="Proteomes" id="UP000245207">
    <property type="component" value="Unassembled WGS sequence"/>
</dbReference>
<dbReference type="PANTHER" id="PTHR24067">
    <property type="entry name" value="UBIQUITIN-CONJUGATING ENZYME E2"/>
    <property type="match status" value="1"/>
</dbReference>
<accession>A0A2U1MTJ6</accession>
<dbReference type="SMART" id="SM00212">
    <property type="entry name" value="UBCc"/>
    <property type="match status" value="1"/>
</dbReference>
<protein>
    <submittedName>
        <fullName evidence="2">Ubiquitin-conjugating enzyme 27</fullName>
    </submittedName>
</protein>
<dbReference type="InterPro" id="IPR016135">
    <property type="entry name" value="UBQ-conjugating_enzyme/RWD"/>
</dbReference>
<feature type="domain" description="UBC core" evidence="1">
    <location>
        <begin position="1"/>
        <end position="99"/>
    </location>
</feature>
<name>A0A2U1MTJ6_ARTAN</name>
<comment type="caution">
    <text evidence="2">The sequence shown here is derived from an EMBL/GenBank/DDBJ whole genome shotgun (WGS) entry which is preliminary data.</text>
</comment>
<dbReference type="Pfam" id="PF00179">
    <property type="entry name" value="UQ_con"/>
    <property type="match status" value="1"/>
</dbReference>
<sequence length="99" mass="11262">MDAMVAMSWWLLMKSGHKYPFAPPVIKFDTKTWHPNIGSHNGDLSLSFLKEEWSPAMNLTTALVTIQAILSDPELSEARDLVVAEQVSHLTRFFFPPLY</sequence>
<dbReference type="InterPro" id="IPR000608">
    <property type="entry name" value="UBC"/>
</dbReference>
<gene>
    <name evidence="2" type="ORF">CTI12_AA124080</name>
</gene>
<proteinExistence type="predicted"/>
<dbReference type="InterPro" id="IPR050113">
    <property type="entry name" value="Ub_conjugating_enzyme"/>
</dbReference>
<evidence type="ECO:0000313" key="3">
    <source>
        <dbReference type="Proteomes" id="UP000245207"/>
    </source>
</evidence>
<evidence type="ECO:0000313" key="2">
    <source>
        <dbReference type="EMBL" id="PWA64570.1"/>
    </source>
</evidence>
<keyword evidence="3" id="KW-1185">Reference proteome</keyword>